<evidence type="ECO:0000259" key="2">
    <source>
        <dbReference type="Pfam" id="PF00850"/>
    </source>
</evidence>
<feature type="compositionally biased region" description="Polar residues" evidence="1">
    <location>
        <begin position="1592"/>
        <end position="1632"/>
    </location>
</feature>
<dbReference type="Gene3D" id="3.40.800.20">
    <property type="entry name" value="Histone deacetylase domain"/>
    <property type="match status" value="1"/>
</dbReference>
<dbReference type="GO" id="GO:0005737">
    <property type="term" value="C:cytoplasm"/>
    <property type="evidence" value="ECO:0007669"/>
    <property type="project" value="TreeGrafter"/>
</dbReference>
<dbReference type="PANTHER" id="PTHR10625:SF26">
    <property type="entry name" value="HISTONE DEACETYLASE DOMAIN-CONTAINING PROTEIN"/>
    <property type="match status" value="1"/>
</dbReference>
<proteinExistence type="predicted"/>
<organism evidence="3 4">
    <name type="scientific">Theileria orientalis</name>
    <dbReference type="NCBI Taxonomy" id="68886"/>
    <lineage>
        <taxon>Eukaryota</taxon>
        <taxon>Sar</taxon>
        <taxon>Alveolata</taxon>
        <taxon>Apicomplexa</taxon>
        <taxon>Aconoidasida</taxon>
        <taxon>Piroplasmida</taxon>
        <taxon>Theileriidae</taxon>
        <taxon>Theileria</taxon>
    </lineage>
</organism>
<dbReference type="PANTHER" id="PTHR10625">
    <property type="entry name" value="HISTONE DEACETYLASE HDAC1-RELATED"/>
    <property type="match status" value="1"/>
</dbReference>
<feature type="compositionally biased region" description="Polar residues" evidence="1">
    <location>
        <begin position="71"/>
        <end position="82"/>
    </location>
</feature>
<sequence length="1702" mass="191299">MDSLKHILSDGRRDTINDLDYSGRTPFHVALQQANPKALYLLLYYPLLHPSKLFATMDWKDLLDSLPQEHNYASSTSCNNPEQHPKKEASTLDSVSDIRQNRSNRSGSSDPLDINSLSSIGRALVTHWEKNPGEYLNTCLSLDDRSQMNGCGVKEVENLYEQHYKFLTGESHNLENAAKAYTKKYLRLYYPSYFRAIAREGSVTTRSDSSNSMSSTMDLLMERQPEGTGEKGEQSHSEDCGTATHGEIHTNQNTDNMLNRERSCMDKLVSKLVTQTVDKLKKGLIEVGTVDPIATFDKTSPLHLLFSNVYIATYRPNMLKCFRILIYYFNKSREFSEMYNTMDYTMYFNSQSINKCLDLYRTQRNKRNRPKNEQKEAPVKRTKESDEPLSHQMLTQGLITDRMEEDFDISKDDFETEIPISMRNRTDTRPVNFPNNTVCIDAEELAQRKERRSYALLSSHQAQTSEGDSCNYTLSEQSERRPFALHDMILNTLSWAKPHVSWETFVKRPDFSRSTILHRVCSLKDNSLIRLVLSCGFSPIVVNEAGDMPVHMAVDSNDPYGFLTILHSTLKELFYSRFNPRNYDIEVFFEEVASSKETGGAATEAGEECITNGLSNDFYNMYMGHLCHSFFKMRENVNEMFYRAIEHSKFRALSSMMDQEKLKLFFDEFLLLFEQLTYRCIKSWAWECLIALLSYNSVITYHLVSNPCFMHRFLNFANMNNNCDEFLHIIEFVLTNVLFETANAKETLLAQPDKTQSSTQVKGRTVKKNPFKGCGIPHLRLRSFTLEQRFKPPGGLGLPIFIEGDALSTLIRNYKSSTGCNDGLPKTWIITHPTCLHHLATPEPTDAPNKRHRLIVTYPENPTRLEVIISNDNGILRSDTLENVKLVHSPPPASLADILRVHDWGYIEKLLEQVQVAQKRWVSHPYWPVLADGDTPVTPHSWSAALYAAGSVISAVDAVCTNMCKNAFCAVRPPGHHLGTWGGAQSGNFEDEDFAAGSQGFCLVNNVAIGAAYAKYSYANKGIRRIAIVDFDVHHGNGTEQVVRNIGPKNVKIYSNSPGSSVSSQQNPDSVHKKWFGWRDENDRDDILFASIHAYDGIFYPGTGKQCTMYQKENSANVINVAVPQGTSSAEFRALFETKICPYVYHFNPDLIFISAGFDGHYRDSVSYGFTRYTEKDFNYVTERLVTIANSVCEGRVVSVLEGGYNTKLNTMSPFARSVLEHVTALCNTRRDTKYPYMFGENSINYLLSSVIKTTATTEEGADSEATHNEEILSNLNYRLNSLTSGGEKTLNAQTASAEAQKNTVARKKNGDAVFKAYRIRTKTEMLISKVYSMQLCCCKHTRLLKLDKTQMCCKSVVEMCGNQFLSFYSKYFYSLFAVSTSMTTLPNFYRKSTSSILGSPNGKYNEPISTNSVEATKNSVSSVEATKNCVSSESDLERKSHVIKEDVVTTANIEGEHKPETNNNYNTNSNEDHEYVKKENEGSKPLSEQTIEQLSRGNLSITTSSSSNSSSSGFNSLFDIGNYGTISTSSSNSNTVSARSNISSTSSCSSSSNANAINNKHSNINNGISNNNNGSSRNNNNTSSGSAPTECISSSNATSNTADDTVSGQMNTVAGQNNTVPRNPFNSPHENLNSDEDIENIVTSLKVIREVNESNNLTTSNPWLASVKLRALEQNYQVAVKLDTFYTKFGHLFNKTCHIHN</sequence>
<feature type="region of interest" description="Disordered" evidence="1">
    <location>
        <begin position="1453"/>
        <end position="1491"/>
    </location>
</feature>
<dbReference type="GO" id="GO:0040029">
    <property type="term" value="P:epigenetic regulation of gene expression"/>
    <property type="evidence" value="ECO:0007669"/>
    <property type="project" value="TreeGrafter"/>
</dbReference>
<feature type="region of interest" description="Disordered" evidence="1">
    <location>
        <begin position="71"/>
        <end position="112"/>
    </location>
</feature>
<feature type="region of interest" description="Disordered" evidence="1">
    <location>
        <begin position="1529"/>
        <end position="1634"/>
    </location>
</feature>
<accession>A0A976QTX9</accession>
<dbReference type="InterPro" id="IPR037138">
    <property type="entry name" value="His_deacetylse_dom_sf"/>
</dbReference>
<feature type="compositionally biased region" description="Low complexity" evidence="1">
    <location>
        <begin position="1529"/>
        <end position="1588"/>
    </location>
</feature>
<feature type="domain" description="Histone deacetylase" evidence="2">
    <location>
        <begin position="859"/>
        <end position="1208"/>
    </location>
</feature>
<dbReference type="SUPFAM" id="SSF52768">
    <property type="entry name" value="Arginase/deacetylase"/>
    <property type="match status" value="1"/>
</dbReference>
<dbReference type="CDD" id="cd11599">
    <property type="entry name" value="HDAC_classII_2"/>
    <property type="match status" value="1"/>
</dbReference>
<protein>
    <recommendedName>
        <fullName evidence="2">Histone deacetylase domain-containing protein</fullName>
    </recommendedName>
</protein>
<dbReference type="GO" id="GO:0004407">
    <property type="term" value="F:histone deacetylase activity"/>
    <property type="evidence" value="ECO:0007669"/>
    <property type="project" value="TreeGrafter"/>
</dbReference>
<name>A0A976QTX9_THEOR</name>
<evidence type="ECO:0000313" key="4">
    <source>
        <dbReference type="Proteomes" id="UP000244811"/>
    </source>
</evidence>
<dbReference type="EMBL" id="CP056070">
    <property type="protein sequence ID" value="UKK01194.2"/>
    <property type="molecule type" value="Genomic_DNA"/>
</dbReference>
<dbReference type="Proteomes" id="UP000244811">
    <property type="component" value="Chromosome 3"/>
</dbReference>
<reference evidence="3" key="1">
    <citation type="submission" date="2022-07" db="EMBL/GenBank/DDBJ databases">
        <title>Evaluation of T. orientalis genome assembly methods using nanopore sequencing and analysis of variation between genomes.</title>
        <authorList>
            <person name="Yam J."/>
            <person name="Micallef M.L."/>
            <person name="Liu M."/>
            <person name="Djordjevic S.P."/>
            <person name="Bogema D.R."/>
            <person name="Jenkins C."/>
        </authorList>
    </citation>
    <scope>NUCLEOTIDE SEQUENCE</scope>
    <source>
        <strain evidence="3">Goon Nure</strain>
    </source>
</reference>
<dbReference type="SUPFAM" id="SSF48403">
    <property type="entry name" value="Ankyrin repeat"/>
    <property type="match status" value="1"/>
</dbReference>
<evidence type="ECO:0000313" key="3">
    <source>
        <dbReference type="EMBL" id="UKK01194.2"/>
    </source>
</evidence>
<feature type="compositionally biased region" description="Polar residues" evidence="1">
    <location>
        <begin position="91"/>
        <end position="112"/>
    </location>
</feature>
<feature type="compositionally biased region" description="Basic and acidic residues" evidence="1">
    <location>
        <begin position="1471"/>
        <end position="1483"/>
    </location>
</feature>
<dbReference type="InterPro" id="IPR023696">
    <property type="entry name" value="Ureohydrolase_dom_sf"/>
</dbReference>
<gene>
    <name evidence="3" type="ORF">MACK_002007</name>
</gene>
<dbReference type="InterPro" id="IPR036770">
    <property type="entry name" value="Ankyrin_rpt-contain_sf"/>
</dbReference>
<feature type="region of interest" description="Disordered" evidence="1">
    <location>
        <begin position="362"/>
        <end position="389"/>
    </location>
</feature>
<feature type="compositionally biased region" description="Basic and acidic residues" evidence="1">
    <location>
        <begin position="370"/>
        <end position="389"/>
    </location>
</feature>
<dbReference type="GO" id="GO:0000118">
    <property type="term" value="C:histone deacetylase complex"/>
    <property type="evidence" value="ECO:0007669"/>
    <property type="project" value="TreeGrafter"/>
</dbReference>
<feature type="region of interest" description="Disordered" evidence="1">
    <location>
        <begin position="223"/>
        <end position="254"/>
    </location>
</feature>
<dbReference type="InterPro" id="IPR023801">
    <property type="entry name" value="His_deacetylse_dom"/>
</dbReference>
<feature type="compositionally biased region" description="Basic and acidic residues" evidence="1">
    <location>
        <begin position="223"/>
        <end position="239"/>
    </location>
</feature>
<evidence type="ECO:0000256" key="1">
    <source>
        <dbReference type="SAM" id="MobiDB-lite"/>
    </source>
</evidence>
<dbReference type="Pfam" id="PF00850">
    <property type="entry name" value="Hist_deacetyl"/>
    <property type="match status" value="1"/>
</dbReference>